<dbReference type="InterPro" id="IPR005904">
    <property type="entry name" value="Hxn_phspho_trans"/>
</dbReference>
<comment type="similarity">
    <text evidence="4 14">Belongs to the purine/pyrimidine phosphoribosyltransferase family.</text>
</comment>
<comment type="subcellular location">
    <subcellularLocation>
        <location evidence="2 14">Cytoplasm</location>
    </subcellularLocation>
</comment>
<evidence type="ECO:0000256" key="3">
    <source>
        <dbReference type="ARBA" id="ARBA00004669"/>
    </source>
</evidence>
<keyword evidence="6 14" id="KW-0963">Cytoplasm</keyword>
<dbReference type="GO" id="GO:0005829">
    <property type="term" value="C:cytosol"/>
    <property type="evidence" value="ECO:0007669"/>
    <property type="project" value="TreeGrafter"/>
</dbReference>
<keyword evidence="7 14" id="KW-0328">Glycosyltransferase</keyword>
<name>G0U5D7_TRYVY</name>
<evidence type="ECO:0000313" key="16">
    <source>
        <dbReference type="EMBL" id="CCC51085.1"/>
    </source>
</evidence>
<dbReference type="InterPro" id="IPR000836">
    <property type="entry name" value="PRTase_dom"/>
</dbReference>
<evidence type="ECO:0000256" key="12">
    <source>
        <dbReference type="ARBA" id="ARBA00022842"/>
    </source>
</evidence>
<evidence type="ECO:0000256" key="14">
    <source>
        <dbReference type="RuleBase" id="RU364099"/>
    </source>
</evidence>
<dbReference type="GO" id="GO:0032264">
    <property type="term" value="P:IMP salvage"/>
    <property type="evidence" value="ECO:0007669"/>
    <property type="project" value="UniProtKB-UniPathway"/>
</dbReference>
<keyword evidence="11 14" id="KW-0547">Nucleotide-binding</keyword>
<dbReference type="EMBL" id="HE573026">
    <property type="protein sequence ID" value="CCC51085.1"/>
    <property type="molecule type" value="Genomic_DNA"/>
</dbReference>
<dbReference type="PANTHER" id="PTHR43340">
    <property type="entry name" value="HYPOXANTHINE-GUANINE PHOSPHORIBOSYLTRANSFERASE"/>
    <property type="match status" value="1"/>
</dbReference>
<dbReference type="Gene3D" id="3.40.50.2020">
    <property type="match status" value="1"/>
</dbReference>
<evidence type="ECO:0000256" key="11">
    <source>
        <dbReference type="ARBA" id="ARBA00022741"/>
    </source>
</evidence>
<evidence type="ECO:0000256" key="9">
    <source>
        <dbReference type="ARBA" id="ARBA00022723"/>
    </source>
</evidence>
<evidence type="ECO:0000256" key="1">
    <source>
        <dbReference type="ARBA" id="ARBA00001946"/>
    </source>
</evidence>
<dbReference type="GO" id="GO:0000166">
    <property type="term" value="F:nucleotide binding"/>
    <property type="evidence" value="ECO:0007669"/>
    <property type="project" value="UniProtKB-KW"/>
</dbReference>
<dbReference type="AlphaFoldDB" id="G0U5D7"/>
<evidence type="ECO:0000256" key="7">
    <source>
        <dbReference type="ARBA" id="ARBA00022676"/>
    </source>
</evidence>
<comment type="function">
    <text evidence="13">Converts guanine to guanosine monophosphate, and hypoxanthine to inosine monophosphate. Transfers the 5-phosphoribosyl group from 5-phosphoribosylpyrophosphate onto the purine. Plays a central role in the generation of purine nucleotides through the purine salvage pathway.</text>
</comment>
<dbReference type="GO" id="GO:0032263">
    <property type="term" value="P:GMP salvage"/>
    <property type="evidence" value="ECO:0007669"/>
    <property type="project" value="TreeGrafter"/>
</dbReference>
<keyword evidence="8 14" id="KW-0808">Transferase</keyword>
<accession>G0U5D7</accession>
<dbReference type="FunFam" id="3.40.50.2020:FF:000006">
    <property type="entry name" value="Hypoxanthine phosphoribosyltransferase"/>
    <property type="match status" value="1"/>
</dbReference>
<comment type="cofactor">
    <cofactor evidence="1 14">
        <name>Mg(2+)</name>
        <dbReference type="ChEBI" id="CHEBI:18420"/>
    </cofactor>
</comment>
<keyword evidence="12 14" id="KW-0460">Magnesium</keyword>
<dbReference type="UniPathway" id="UPA00591">
    <property type="reaction ID" value="UER00648"/>
</dbReference>
<evidence type="ECO:0000256" key="5">
    <source>
        <dbReference type="ARBA" id="ARBA00011895"/>
    </source>
</evidence>
<dbReference type="GO" id="GO:0000287">
    <property type="term" value="F:magnesium ion binding"/>
    <property type="evidence" value="ECO:0007669"/>
    <property type="project" value="TreeGrafter"/>
</dbReference>
<evidence type="ECO:0000259" key="15">
    <source>
        <dbReference type="Pfam" id="PF00156"/>
    </source>
</evidence>
<dbReference type="GO" id="GO:0006178">
    <property type="term" value="P:guanine salvage"/>
    <property type="evidence" value="ECO:0007669"/>
    <property type="project" value="TreeGrafter"/>
</dbReference>
<dbReference type="PANTHER" id="PTHR43340:SF1">
    <property type="entry name" value="HYPOXANTHINE PHOSPHORIBOSYLTRANSFERASE"/>
    <property type="match status" value="1"/>
</dbReference>
<dbReference type="GO" id="GO:0004422">
    <property type="term" value="F:hypoxanthine phosphoribosyltransferase activity"/>
    <property type="evidence" value="ECO:0007669"/>
    <property type="project" value="InterPro"/>
</dbReference>
<evidence type="ECO:0000256" key="10">
    <source>
        <dbReference type="ARBA" id="ARBA00022726"/>
    </source>
</evidence>
<proteinExistence type="inferred from homology"/>
<keyword evidence="9 14" id="KW-0479">Metal-binding</keyword>
<sequence>MGTKSTRQYDFATRVVLTEEEVRTRTRNVAKRIAEDYRGYGLKRLENPLILVCVLKGSVVFAVELCRFLGDFGIPSRLEFICASSYGQGTVTSGEVEVKFDSARDVEGKHVLLVEDIVDTALTLKKLHDIFKERRPASLRTVVLMNKPDGRRVDFEPEYIVANVPNDFVVGYGLDYDESFREVRDVCALKPCVYEEWGKVIAQRQKNNQKSHL</sequence>
<dbReference type="GO" id="GO:0046100">
    <property type="term" value="P:hypoxanthine metabolic process"/>
    <property type="evidence" value="ECO:0007669"/>
    <property type="project" value="TreeGrafter"/>
</dbReference>
<dbReference type="OMA" id="VIFMEDI"/>
<evidence type="ECO:0000256" key="13">
    <source>
        <dbReference type="ARBA" id="ARBA00025301"/>
    </source>
</evidence>
<dbReference type="Pfam" id="PF00156">
    <property type="entry name" value="Pribosyltran"/>
    <property type="match status" value="1"/>
</dbReference>
<organism evidence="16">
    <name type="scientific">Trypanosoma vivax (strain Y486)</name>
    <dbReference type="NCBI Taxonomy" id="1055687"/>
    <lineage>
        <taxon>Eukaryota</taxon>
        <taxon>Discoba</taxon>
        <taxon>Euglenozoa</taxon>
        <taxon>Kinetoplastea</taxon>
        <taxon>Metakinetoplastina</taxon>
        <taxon>Trypanosomatida</taxon>
        <taxon>Trypanosomatidae</taxon>
        <taxon>Trypanosoma</taxon>
        <taxon>Duttonella</taxon>
    </lineage>
</organism>
<evidence type="ECO:0000256" key="6">
    <source>
        <dbReference type="ARBA" id="ARBA00022490"/>
    </source>
</evidence>
<dbReference type="VEuPathDB" id="TriTrypDB:TvY486_1001390"/>
<keyword evidence="10 14" id="KW-0660">Purine salvage</keyword>
<comment type="catalytic activity">
    <reaction evidence="14">
        <text>IMP + diphosphate = hypoxanthine + 5-phospho-alpha-D-ribose 1-diphosphate</text>
        <dbReference type="Rhea" id="RHEA:17973"/>
        <dbReference type="ChEBI" id="CHEBI:17368"/>
        <dbReference type="ChEBI" id="CHEBI:33019"/>
        <dbReference type="ChEBI" id="CHEBI:58017"/>
        <dbReference type="ChEBI" id="CHEBI:58053"/>
        <dbReference type="EC" id="2.4.2.8"/>
    </reaction>
</comment>
<gene>
    <name evidence="16" type="ORF">TVY486_1001390</name>
</gene>
<dbReference type="CDD" id="cd06223">
    <property type="entry name" value="PRTases_typeI"/>
    <property type="match status" value="1"/>
</dbReference>
<feature type="domain" description="Phosphoribosyltransferase" evidence="15">
    <location>
        <begin position="32"/>
        <end position="176"/>
    </location>
</feature>
<evidence type="ECO:0000256" key="2">
    <source>
        <dbReference type="ARBA" id="ARBA00004496"/>
    </source>
</evidence>
<dbReference type="InterPro" id="IPR029057">
    <property type="entry name" value="PRTase-like"/>
</dbReference>
<reference evidence="16" key="1">
    <citation type="journal article" date="2012" name="Proc. Natl. Acad. Sci. U.S.A.">
        <title>Antigenic diversity is generated by distinct evolutionary mechanisms in African trypanosome species.</title>
        <authorList>
            <person name="Jackson A.P."/>
            <person name="Berry A."/>
            <person name="Aslett M."/>
            <person name="Allison H.C."/>
            <person name="Burton P."/>
            <person name="Vavrova-Anderson J."/>
            <person name="Brown R."/>
            <person name="Browne H."/>
            <person name="Corton N."/>
            <person name="Hauser H."/>
            <person name="Gamble J."/>
            <person name="Gilderthorp R."/>
            <person name="Marcello L."/>
            <person name="McQuillan J."/>
            <person name="Otto T.D."/>
            <person name="Quail M.A."/>
            <person name="Sanders M.J."/>
            <person name="van Tonder A."/>
            <person name="Ginger M.L."/>
            <person name="Field M.C."/>
            <person name="Barry J.D."/>
            <person name="Hertz-Fowler C."/>
            <person name="Berriman M."/>
        </authorList>
    </citation>
    <scope>NUCLEOTIDE SEQUENCE</scope>
    <source>
        <strain evidence="16">Y486</strain>
    </source>
</reference>
<dbReference type="SUPFAM" id="SSF53271">
    <property type="entry name" value="PRTase-like"/>
    <property type="match status" value="1"/>
</dbReference>
<evidence type="ECO:0000256" key="8">
    <source>
        <dbReference type="ARBA" id="ARBA00022679"/>
    </source>
</evidence>
<dbReference type="EC" id="2.4.2.8" evidence="5 14"/>
<evidence type="ECO:0000256" key="4">
    <source>
        <dbReference type="ARBA" id="ARBA00008391"/>
    </source>
</evidence>
<protein>
    <recommendedName>
        <fullName evidence="5 14">Hypoxanthine phosphoribosyltransferase</fullName>
        <ecNumber evidence="5 14">2.4.2.8</ecNumber>
    </recommendedName>
</protein>
<comment type="pathway">
    <text evidence="3 14">Purine metabolism; IMP biosynthesis via salvage pathway; IMP from hypoxanthine: step 1/1.</text>
</comment>
<dbReference type="InterPro" id="IPR050408">
    <property type="entry name" value="HGPRT"/>
</dbReference>
<dbReference type="NCBIfam" id="TIGR01203">
    <property type="entry name" value="HGPRTase"/>
    <property type="match status" value="1"/>
</dbReference>
<dbReference type="GO" id="GO:0006166">
    <property type="term" value="P:purine ribonucleoside salvage"/>
    <property type="evidence" value="ECO:0007669"/>
    <property type="project" value="UniProtKB-KW"/>
</dbReference>